<evidence type="ECO:0000256" key="1">
    <source>
        <dbReference type="SAM" id="MobiDB-lite"/>
    </source>
</evidence>
<dbReference type="InterPro" id="IPR026487">
    <property type="entry name" value="CHP04141"/>
</dbReference>
<protein>
    <submittedName>
        <fullName evidence="2">Uncharacterized protein (TIGR04141 family)</fullName>
    </submittedName>
</protein>
<evidence type="ECO:0000313" key="2">
    <source>
        <dbReference type="EMBL" id="RZS36963.1"/>
    </source>
</evidence>
<evidence type="ECO:0000313" key="3">
    <source>
        <dbReference type="Proteomes" id="UP000294257"/>
    </source>
</evidence>
<name>A0A4V2ESB2_9PSEU</name>
<sequence length="554" mass="63254">MELSVHLFSEHASTRDDLLDPPDDATIRPANKLADLDFDCELAYVHRRSSDLPEWSRYVRPYFDVMWGTRGTTVSAALLPRLGDRFFAVTFGHGRHILNNSLLVPDFGLRVTANSIAPDAVTAMGTSTVGTVSRRTNQIVNMPSTLDAFRLDIGDEWVRSLAGSTDEELAHAMSGSQSLRVRVRDEHAELKRLGELLDYLLRQYESTRYQNTFRFIDALRPLPLHDDRIERLDTILLNRFLDPAKHPTIAVAVPEDRPPEPTFFRLTKGIGHKAREREEIDLAWLHAQKHRVHRPLEQIRIGLVDAEGDRVSAPRPLREYLTTETELDGEMFALAGGRWFRVDATTLAKVERQLDDYVVEYNDPIEPRRIGEHEGPYNDRVAEIAGWINMEHHQKQVSATGATVEMCDLLTEDLHLIFVKSFGDSTRRSHLFSQGSVSARLFAENAELYRENEGYRDFVYRLHAERWPYTVRGNPKIVYAISTERKQPLRELLPLFSRINLANHARTISAFGYQVKLAKIPVVPAIPKARTAGQRGGRRLRDDSRARPQQGQLF</sequence>
<comment type="caution">
    <text evidence="2">The sequence shown here is derived from an EMBL/GenBank/DDBJ whole genome shotgun (WGS) entry which is preliminary data.</text>
</comment>
<organism evidence="2 3">
    <name type="scientific">Herbihabitans rhizosphaerae</name>
    <dbReference type="NCBI Taxonomy" id="1872711"/>
    <lineage>
        <taxon>Bacteria</taxon>
        <taxon>Bacillati</taxon>
        <taxon>Actinomycetota</taxon>
        <taxon>Actinomycetes</taxon>
        <taxon>Pseudonocardiales</taxon>
        <taxon>Pseudonocardiaceae</taxon>
        <taxon>Herbihabitans</taxon>
    </lineage>
</organism>
<proteinExistence type="predicted"/>
<dbReference type="NCBIfam" id="TIGR04141">
    <property type="entry name" value="TIGR04141 family sporadically distributed protein"/>
    <property type="match status" value="1"/>
</dbReference>
<gene>
    <name evidence="2" type="ORF">EV193_106198</name>
</gene>
<feature type="region of interest" description="Disordered" evidence="1">
    <location>
        <begin position="530"/>
        <end position="554"/>
    </location>
</feature>
<dbReference type="AlphaFoldDB" id="A0A4V2ESB2"/>
<dbReference type="Proteomes" id="UP000294257">
    <property type="component" value="Unassembled WGS sequence"/>
</dbReference>
<dbReference type="RefSeq" id="WP_165401416.1">
    <property type="nucleotide sequence ID" value="NZ_SGWQ01000006.1"/>
</dbReference>
<reference evidence="2 3" key="1">
    <citation type="submission" date="2019-02" db="EMBL/GenBank/DDBJ databases">
        <title>Genomic Encyclopedia of Type Strains, Phase IV (KMG-IV): sequencing the most valuable type-strain genomes for metagenomic binning, comparative biology and taxonomic classification.</title>
        <authorList>
            <person name="Goeker M."/>
        </authorList>
    </citation>
    <scope>NUCLEOTIDE SEQUENCE [LARGE SCALE GENOMIC DNA]</scope>
    <source>
        <strain evidence="2 3">DSM 101727</strain>
    </source>
</reference>
<accession>A0A4V2ESB2</accession>
<keyword evidence="3" id="KW-1185">Reference proteome</keyword>
<dbReference type="EMBL" id="SGWQ01000006">
    <property type="protein sequence ID" value="RZS36963.1"/>
    <property type="molecule type" value="Genomic_DNA"/>
</dbReference>
<dbReference type="Pfam" id="PF19614">
    <property type="entry name" value="DUF6119"/>
    <property type="match status" value="1"/>
</dbReference>